<keyword evidence="3 4" id="KW-0408">Iron</keyword>
<organism evidence="7 10">
    <name type="scientific">Allgaiera indica</name>
    <dbReference type="NCBI Taxonomy" id="765699"/>
    <lineage>
        <taxon>Bacteria</taxon>
        <taxon>Pseudomonadati</taxon>
        <taxon>Pseudomonadota</taxon>
        <taxon>Alphaproteobacteria</taxon>
        <taxon>Rhodobacterales</taxon>
        <taxon>Paracoccaceae</taxon>
        <taxon>Allgaiera</taxon>
    </lineage>
</organism>
<dbReference type="EMBL" id="FNOB01000006">
    <property type="protein sequence ID" value="SDW69712.1"/>
    <property type="molecule type" value="Genomic_DNA"/>
</dbReference>
<comment type="caution">
    <text evidence="7">The sequence shown here is derived from an EMBL/GenBank/DDBJ whole genome shotgun (WGS) entry which is preliminary data.</text>
</comment>
<dbReference type="GO" id="GO:0046872">
    <property type="term" value="F:metal ion binding"/>
    <property type="evidence" value="ECO:0007669"/>
    <property type="project" value="UniProtKB-KW"/>
</dbReference>
<reference evidence="8 9" key="2">
    <citation type="submission" date="2016-10" db="EMBL/GenBank/DDBJ databases">
        <authorList>
            <person name="Varghese N."/>
            <person name="Submissions S."/>
        </authorList>
    </citation>
    <scope>NUCLEOTIDE SEQUENCE [LARGE SCALE GENOMIC DNA]</scope>
    <source>
        <strain evidence="8 9">DSM 24802</strain>
    </source>
</reference>
<feature type="signal peptide" evidence="5">
    <location>
        <begin position="1"/>
        <end position="21"/>
    </location>
</feature>
<dbReference type="InterPro" id="IPR009056">
    <property type="entry name" value="Cyt_c-like_dom"/>
</dbReference>
<dbReference type="EMBL" id="BNAB01000005">
    <property type="protein sequence ID" value="GHE00746.1"/>
    <property type="molecule type" value="Genomic_DNA"/>
</dbReference>
<dbReference type="RefSeq" id="WP_035844120.1">
    <property type="nucleotide sequence ID" value="NZ_BNAB01000005.1"/>
</dbReference>
<evidence type="ECO:0000256" key="2">
    <source>
        <dbReference type="ARBA" id="ARBA00022723"/>
    </source>
</evidence>
<evidence type="ECO:0000256" key="4">
    <source>
        <dbReference type="PROSITE-ProRule" id="PRU00433"/>
    </source>
</evidence>
<dbReference type="NCBIfam" id="TIGR04485">
    <property type="entry name" value="thiosulf_SoxX"/>
    <property type="match status" value="1"/>
</dbReference>
<feature type="chain" id="PRO_5042889544" evidence="5">
    <location>
        <begin position="22"/>
        <end position="158"/>
    </location>
</feature>
<evidence type="ECO:0000313" key="9">
    <source>
        <dbReference type="Proteomes" id="UP000199541"/>
    </source>
</evidence>
<dbReference type="InterPro" id="IPR030999">
    <property type="entry name" value="Thiosulf_SoxX"/>
</dbReference>
<evidence type="ECO:0000256" key="5">
    <source>
        <dbReference type="SAM" id="SignalP"/>
    </source>
</evidence>
<dbReference type="Gene3D" id="1.10.760.10">
    <property type="entry name" value="Cytochrome c-like domain"/>
    <property type="match status" value="1"/>
</dbReference>
<sequence length="158" mass="16504">MTRKIALCAAACLFAAGLAQAETIPPGKVVFGDGGAVSESLTGVPGDAARGEKVFVTKSEGNCVACHQVPVLSKVQFQGNIGPVLEDVGNTYTAAQLRGIVTDAKHTFEGSMMPSFYKVSGYIRPGDGFTGKAAKEIKPLLTAQQVEDVVAFLQTLKQ</sequence>
<dbReference type="AlphaFoldDB" id="A0AAN4UQ78"/>
<keyword evidence="2 4" id="KW-0479">Metal-binding</keyword>
<name>A0AAN4UQ78_9RHOB</name>
<feature type="domain" description="Cytochrome c" evidence="6">
    <location>
        <begin position="46"/>
        <end position="157"/>
    </location>
</feature>
<keyword evidence="5" id="KW-0732">Signal</keyword>
<dbReference type="GO" id="GO:0009055">
    <property type="term" value="F:electron transfer activity"/>
    <property type="evidence" value="ECO:0007669"/>
    <property type="project" value="InterPro"/>
</dbReference>
<dbReference type="PROSITE" id="PS51007">
    <property type="entry name" value="CYTC"/>
    <property type="match status" value="1"/>
</dbReference>
<evidence type="ECO:0000313" key="7">
    <source>
        <dbReference type="EMBL" id="GHE00746.1"/>
    </source>
</evidence>
<dbReference type="GO" id="GO:0020037">
    <property type="term" value="F:heme binding"/>
    <property type="evidence" value="ECO:0007669"/>
    <property type="project" value="InterPro"/>
</dbReference>
<dbReference type="Pfam" id="PF00034">
    <property type="entry name" value="Cytochrom_C"/>
    <property type="match status" value="1"/>
</dbReference>
<gene>
    <name evidence="7" type="primary">soxX</name>
    <name evidence="7" type="ORF">GCM10008024_13300</name>
    <name evidence="8" type="ORF">SAMN05444006_10619</name>
</gene>
<keyword evidence="1 4" id="KW-0349">Heme</keyword>
<reference evidence="7" key="3">
    <citation type="submission" date="2023-06" db="EMBL/GenBank/DDBJ databases">
        <authorList>
            <person name="Sun Q."/>
            <person name="Zhou Y."/>
        </authorList>
    </citation>
    <scope>NUCLEOTIDE SEQUENCE</scope>
    <source>
        <strain evidence="7">CGMCC 1.10859</strain>
    </source>
</reference>
<evidence type="ECO:0000259" key="6">
    <source>
        <dbReference type="PROSITE" id="PS51007"/>
    </source>
</evidence>
<dbReference type="Proteomes" id="UP000199541">
    <property type="component" value="Unassembled WGS sequence"/>
</dbReference>
<evidence type="ECO:0000256" key="1">
    <source>
        <dbReference type="ARBA" id="ARBA00022617"/>
    </source>
</evidence>
<proteinExistence type="predicted"/>
<evidence type="ECO:0000313" key="8">
    <source>
        <dbReference type="EMBL" id="SDW69712.1"/>
    </source>
</evidence>
<reference evidence="7" key="1">
    <citation type="journal article" date="2014" name="Int. J. Syst. Evol. Microbiol.">
        <title>Complete genome sequence of Corynebacterium casei LMG S-19264T (=DSM 44701T), isolated from a smear-ripened cheese.</title>
        <authorList>
            <consortium name="US DOE Joint Genome Institute (JGI-PGF)"/>
            <person name="Walter F."/>
            <person name="Albersmeier A."/>
            <person name="Kalinowski J."/>
            <person name="Ruckert C."/>
        </authorList>
    </citation>
    <scope>NUCLEOTIDE SEQUENCE</scope>
    <source>
        <strain evidence="7">CGMCC 1.10859</strain>
    </source>
</reference>
<evidence type="ECO:0000256" key="3">
    <source>
        <dbReference type="ARBA" id="ARBA00023004"/>
    </source>
</evidence>
<evidence type="ECO:0000313" key="10">
    <source>
        <dbReference type="Proteomes" id="UP000634647"/>
    </source>
</evidence>
<protein>
    <submittedName>
        <fullName evidence="7">Sulfur oxidation c-type cytochrome SoxX</fullName>
    </submittedName>
    <submittedName>
        <fullName evidence="8">Sulfur-oxidizing protein SoxX</fullName>
    </submittedName>
</protein>
<accession>A0AAN4UQ78</accession>
<dbReference type="Proteomes" id="UP000634647">
    <property type="component" value="Unassembled WGS sequence"/>
</dbReference>
<keyword evidence="9" id="KW-1185">Reference proteome</keyword>
<dbReference type="SUPFAM" id="SSF46626">
    <property type="entry name" value="Cytochrome c"/>
    <property type="match status" value="1"/>
</dbReference>
<dbReference type="InterPro" id="IPR036909">
    <property type="entry name" value="Cyt_c-like_dom_sf"/>
</dbReference>